<name>A0A6N3BDS4_9FIRM</name>
<dbReference type="Pfam" id="PF01637">
    <property type="entry name" value="ATPase_2"/>
    <property type="match status" value="1"/>
</dbReference>
<dbReference type="RefSeq" id="WP_156719509.1">
    <property type="nucleotide sequence ID" value="NZ_CACRUF010000019.1"/>
</dbReference>
<reference evidence="2" key="1">
    <citation type="submission" date="2019-11" db="EMBL/GenBank/DDBJ databases">
        <authorList>
            <person name="Feng L."/>
        </authorList>
    </citation>
    <scope>NUCLEOTIDE SEQUENCE</scope>
    <source>
        <strain evidence="2">VdisparLFYP95</strain>
    </source>
</reference>
<dbReference type="InterPro" id="IPR011579">
    <property type="entry name" value="ATPase_dom"/>
</dbReference>
<dbReference type="GO" id="GO:0005524">
    <property type="term" value="F:ATP binding"/>
    <property type="evidence" value="ECO:0007669"/>
    <property type="project" value="InterPro"/>
</dbReference>
<gene>
    <name evidence="2" type="ORF">VDLFYP95_01214</name>
</gene>
<dbReference type="EMBL" id="CACRUF010000019">
    <property type="protein sequence ID" value="VYT98462.1"/>
    <property type="molecule type" value="Genomic_DNA"/>
</dbReference>
<evidence type="ECO:0000259" key="1">
    <source>
        <dbReference type="Pfam" id="PF01637"/>
    </source>
</evidence>
<proteinExistence type="predicted"/>
<feature type="domain" description="ATPase" evidence="1">
    <location>
        <begin position="3"/>
        <end position="207"/>
    </location>
</feature>
<evidence type="ECO:0000313" key="2">
    <source>
        <dbReference type="EMBL" id="VYT98462.1"/>
    </source>
</evidence>
<accession>A0A6N3BDS4</accession>
<dbReference type="PANTHER" id="PTHR34704:SF1">
    <property type="entry name" value="ATPASE"/>
    <property type="match status" value="1"/>
</dbReference>
<organism evidence="2">
    <name type="scientific">Veillonella dispar</name>
    <dbReference type="NCBI Taxonomy" id="39778"/>
    <lineage>
        <taxon>Bacteria</taxon>
        <taxon>Bacillati</taxon>
        <taxon>Bacillota</taxon>
        <taxon>Negativicutes</taxon>
        <taxon>Veillonellales</taxon>
        <taxon>Veillonellaceae</taxon>
        <taxon>Veillonella</taxon>
    </lineage>
</organism>
<dbReference type="InterPro" id="IPR027417">
    <property type="entry name" value="P-loop_NTPase"/>
</dbReference>
<dbReference type="SUPFAM" id="SSF52540">
    <property type="entry name" value="P-loop containing nucleoside triphosphate hydrolases"/>
    <property type="match status" value="1"/>
</dbReference>
<protein>
    <submittedName>
        <fullName evidence="2">Archaeal ATPase</fullName>
    </submittedName>
</protein>
<sequence>MNFVGRAEIIESIQSRIAMNQMSLCVVYGPHRSGKSYVASQLVRRHKALYLAGRMANEAIHVADMNRALEARFVPTDEQDKFEPITNLQEAFKGLFESSVKTPQTVVIDDYPSLVEAVPQFPIHLRDLLDTYKETSQLNIILMANGLEQLDGRIIGDRSLIGPYVSEYFEVKPFSLVDMKSLGLHYAKDDLRTVFAVTGGLPAYVQYFDNGESIDTNIINLFFSVSGALFEETQHILHRDMKNITGANAILSGLATLERPYYVELLQASQIKSGTFTSRLNDLMAMGLVGRIQANSRGPAKYADYHFTNSMFHFWYRYVYKYWGEIVRGNGADVYQTYVKPQLKDFVEASCIAI</sequence>
<dbReference type="AlphaFoldDB" id="A0A6N3BDS4"/>
<dbReference type="PANTHER" id="PTHR34704">
    <property type="entry name" value="ATPASE"/>
    <property type="match status" value="1"/>
</dbReference>
<dbReference type="Gene3D" id="3.40.50.300">
    <property type="entry name" value="P-loop containing nucleotide triphosphate hydrolases"/>
    <property type="match status" value="1"/>
</dbReference>